<keyword evidence="1" id="KW-1133">Transmembrane helix</keyword>
<keyword evidence="1" id="KW-0812">Transmembrane</keyword>
<keyword evidence="1" id="KW-0472">Membrane</keyword>
<dbReference type="Proteomes" id="UP000533476">
    <property type="component" value="Unassembled WGS sequence"/>
</dbReference>
<dbReference type="EMBL" id="JABBVZ010000080">
    <property type="protein sequence ID" value="NMP24045.1"/>
    <property type="molecule type" value="Genomic_DNA"/>
</dbReference>
<comment type="caution">
    <text evidence="2">The sequence shown here is derived from an EMBL/GenBank/DDBJ whole genome shotgun (WGS) entry which is preliminary data.</text>
</comment>
<proteinExistence type="predicted"/>
<sequence length="81" mass="8448">MNLDAVYGASVAAKASRAGALALTATSLQALPAAVSPLDTAQELKKTHQPASVGGLPNGWIFGILLAVLILWIIVEGRRRR</sequence>
<protein>
    <submittedName>
        <fullName evidence="2">Uncharacterized protein</fullName>
    </submittedName>
</protein>
<dbReference type="RefSeq" id="WP_169101823.1">
    <property type="nucleotide sequence ID" value="NZ_JABBVZ010000080.1"/>
</dbReference>
<reference evidence="2 3" key="1">
    <citation type="submission" date="2020-04" db="EMBL/GenBank/DDBJ databases">
        <authorList>
            <person name="Zhang R."/>
            <person name="Schippers A."/>
        </authorList>
    </citation>
    <scope>NUCLEOTIDE SEQUENCE [LARGE SCALE GENOMIC DNA]</scope>
    <source>
        <strain evidence="2 3">DSM 109850</strain>
    </source>
</reference>
<evidence type="ECO:0000313" key="3">
    <source>
        <dbReference type="Proteomes" id="UP000533476"/>
    </source>
</evidence>
<accession>A0A7Y0L7V3</accession>
<feature type="transmembrane region" description="Helical" evidence="1">
    <location>
        <begin position="57"/>
        <end position="75"/>
    </location>
</feature>
<name>A0A7Y0L7V3_9FIRM</name>
<dbReference type="AlphaFoldDB" id="A0A7Y0L7V3"/>
<organism evidence="2 3">
    <name type="scientific">Sulfobacillus harzensis</name>
    <dbReference type="NCBI Taxonomy" id="2729629"/>
    <lineage>
        <taxon>Bacteria</taxon>
        <taxon>Bacillati</taxon>
        <taxon>Bacillota</taxon>
        <taxon>Clostridia</taxon>
        <taxon>Eubacteriales</taxon>
        <taxon>Clostridiales Family XVII. Incertae Sedis</taxon>
        <taxon>Sulfobacillus</taxon>
    </lineage>
</organism>
<evidence type="ECO:0000313" key="2">
    <source>
        <dbReference type="EMBL" id="NMP24045.1"/>
    </source>
</evidence>
<gene>
    <name evidence="2" type="ORF">HIJ39_17060</name>
</gene>
<keyword evidence="3" id="KW-1185">Reference proteome</keyword>
<evidence type="ECO:0000256" key="1">
    <source>
        <dbReference type="SAM" id="Phobius"/>
    </source>
</evidence>